<dbReference type="InterPro" id="IPR001965">
    <property type="entry name" value="Znf_PHD"/>
</dbReference>
<name>A0ABR2H5G1_9EUKA</name>
<comment type="caution">
    <text evidence="7">The sequence shown here is derived from an EMBL/GenBank/DDBJ whole genome shotgun (WGS) entry which is preliminary data.</text>
</comment>
<dbReference type="InterPro" id="IPR011011">
    <property type="entry name" value="Znf_FYVE_PHD"/>
</dbReference>
<dbReference type="InterPro" id="IPR013083">
    <property type="entry name" value="Znf_RING/FYVE/PHD"/>
</dbReference>
<evidence type="ECO:0000256" key="5">
    <source>
        <dbReference type="SAM" id="MobiDB-lite"/>
    </source>
</evidence>
<proteinExistence type="predicted"/>
<feature type="compositionally biased region" description="Low complexity" evidence="5">
    <location>
        <begin position="408"/>
        <end position="423"/>
    </location>
</feature>
<keyword evidence="1" id="KW-0479">Metal-binding</keyword>
<keyword evidence="2" id="KW-0863">Zinc-finger</keyword>
<dbReference type="CDD" id="cd15489">
    <property type="entry name" value="PHD_SF"/>
    <property type="match status" value="1"/>
</dbReference>
<feature type="compositionally biased region" description="Basic and acidic residues" evidence="5">
    <location>
        <begin position="424"/>
        <end position="439"/>
    </location>
</feature>
<evidence type="ECO:0000256" key="1">
    <source>
        <dbReference type="ARBA" id="ARBA00022723"/>
    </source>
</evidence>
<evidence type="ECO:0000256" key="4">
    <source>
        <dbReference type="ARBA" id="ARBA00022853"/>
    </source>
</evidence>
<evidence type="ECO:0000313" key="7">
    <source>
        <dbReference type="EMBL" id="KAK8841444.1"/>
    </source>
</evidence>
<dbReference type="SUPFAM" id="SSF57903">
    <property type="entry name" value="FYVE/PHD zinc finger"/>
    <property type="match status" value="2"/>
</dbReference>
<dbReference type="EMBL" id="JAPFFF010000041">
    <property type="protein sequence ID" value="KAK8841444.1"/>
    <property type="molecule type" value="Genomic_DNA"/>
</dbReference>
<evidence type="ECO:0000313" key="8">
    <source>
        <dbReference type="Proteomes" id="UP001470230"/>
    </source>
</evidence>
<keyword evidence="4" id="KW-0156">Chromatin regulator</keyword>
<dbReference type="Proteomes" id="UP001470230">
    <property type="component" value="Unassembled WGS sequence"/>
</dbReference>
<dbReference type="SMART" id="SM00249">
    <property type="entry name" value="PHD"/>
    <property type="match status" value="2"/>
</dbReference>
<accession>A0ABR2H5G1</accession>
<sequence>MTQDIVECYCGDEEDDGTMMFCEKCKKWQHAVCVNWNDFTAPAKYICPSCQGIQVECICKTEGDFQHAVIQCSKCHLYQHKRHVGFGIGKNPPYYICSKCSPTYTGGRNLKIEPILYFFPSFNEKIIPSNINSFPYTIPPGRLLNKLREFSTGSPITPVNLVNTLITYFRDVLFKSHPTLKYFDYIKFYPERHVKDACQFMFYFTKAISFLCDLSIPEVLQIFDHVISLMIYKRALPKSFRKQVTNDAEDDALEINMSDRAQDVIRSNYKVVYFQRPVENVPLKIVAGRNAFPTVISLVDIRECDFICRIWGYCMDYEEIDQPNHVPDFSVYGVARSNLFINSSKVQGSPIFQHIRRGVISNCEVRLFRTTLKGSKKKVIWAGIFATKPTIMQHLIDAKPTVDSVYANSSTTSTSSRSSSNEHSNNDHKTDANDVHTNDEFGSEASRSHSSANNDDDNDDVSSRSKKTNKNKYVIHAGEELVLPFELAPLFVKNDAEWRSGPVDPRLADIDVEMDINSFKPLKPANHATSAEDDFDPAINELNAKIAYEHQHKAIKDNSIDIETKPGPDNETTLQNIFSKKAPLYMNFIIEPTQRRSNSVNNNNNSNQSRNKNNKNGEINNNSGKDDDYINSDSDELFQITSKSEIRDFLNSVSNKSSDKNSGNSESGNQNENIKNELKSIPPKIRKSISSLAPYDPLQGKKSWYQPMQYEAKIPDLKLDFRDPWNPISPATAFNKNTKPKVTPAEFWAEDPVDFVDVSDGDLD</sequence>
<dbReference type="Pfam" id="PF20826">
    <property type="entry name" value="PHD_5"/>
    <property type="match status" value="1"/>
</dbReference>
<keyword evidence="3" id="KW-0862">Zinc</keyword>
<feature type="region of interest" description="Disordered" evidence="5">
    <location>
        <begin position="653"/>
        <end position="682"/>
    </location>
</feature>
<feature type="domain" description="Zinc finger PHD-type" evidence="6">
    <location>
        <begin position="7"/>
        <end position="51"/>
    </location>
</feature>
<dbReference type="Gene3D" id="3.30.40.10">
    <property type="entry name" value="Zinc/RING finger domain, C3HC4 (zinc finger)"/>
    <property type="match status" value="2"/>
</dbReference>
<dbReference type="PANTHER" id="PTHR46462:SF3">
    <property type="entry name" value="UPSET, ISOFORM A"/>
    <property type="match status" value="1"/>
</dbReference>
<keyword evidence="8" id="KW-1185">Reference proteome</keyword>
<feature type="region of interest" description="Disordered" evidence="5">
    <location>
        <begin position="593"/>
        <end position="632"/>
    </location>
</feature>
<protein>
    <recommendedName>
        <fullName evidence="6">Zinc finger PHD-type domain-containing protein</fullName>
    </recommendedName>
</protein>
<gene>
    <name evidence="7" type="ORF">M9Y10_027062</name>
</gene>
<reference evidence="7 8" key="1">
    <citation type="submission" date="2024-04" db="EMBL/GenBank/DDBJ databases">
        <title>Tritrichomonas musculus Genome.</title>
        <authorList>
            <person name="Alves-Ferreira E."/>
            <person name="Grigg M."/>
            <person name="Lorenzi H."/>
            <person name="Galac M."/>
        </authorList>
    </citation>
    <scope>NUCLEOTIDE SEQUENCE [LARGE SCALE GENOMIC DNA]</scope>
    <source>
        <strain evidence="7 8">EAF2021</strain>
    </source>
</reference>
<feature type="compositionally biased region" description="Low complexity" evidence="5">
    <location>
        <begin position="595"/>
        <end position="623"/>
    </location>
</feature>
<evidence type="ECO:0000256" key="3">
    <source>
        <dbReference type="ARBA" id="ARBA00022833"/>
    </source>
</evidence>
<evidence type="ECO:0000259" key="6">
    <source>
        <dbReference type="SMART" id="SM00249"/>
    </source>
</evidence>
<dbReference type="PANTHER" id="PTHR46462">
    <property type="entry name" value="UPSET, ISOFORM A"/>
    <property type="match status" value="1"/>
</dbReference>
<feature type="domain" description="Zinc finger PHD-type" evidence="6">
    <location>
        <begin position="56"/>
        <end position="101"/>
    </location>
</feature>
<feature type="region of interest" description="Disordered" evidence="5">
    <location>
        <begin position="406"/>
        <end position="467"/>
    </location>
</feature>
<evidence type="ECO:0000256" key="2">
    <source>
        <dbReference type="ARBA" id="ARBA00022771"/>
    </source>
</evidence>
<organism evidence="7 8">
    <name type="scientific">Tritrichomonas musculus</name>
    <dbReference type="NCBI Taxonomy" id="1915356"/>
    <lineage>
        <taxon>Eukaryota</taxon>
        <taxon>Metamonada</taxon>
        <taxon>Parabasalia</taxon>
        <taxon>Tritrichomonadida</taxon>
        <taxon>Tritrichomonadidae</taxon>
        <taxon>Tritrichomonas</taxon>
    </lineage>
</organism>